<evidence type="ECO:0000256" key="1">
    <source>
        <dbReference type="ARBA" id="ARBA00012513"/>
    </source>
</evidence>
<comment type="catalytic activity">
    <reaction evidence="8">
        <text>L-seryl-[protein] + ATP = O-phospho-L-seryl-[protein] + ADP + H(+)</text>
        <dbReference type="Rhea" id="RHEA:17989"/>
        <dbReference type="Rhea" id="RHEA-COMP:9863"/>
        <dbReference type="Rhea" id="RHEA-COMP:11604"/>
        <dbReference type="ChEBI" id="CHEBI:15378"/>
        <dbReference type="ChEBI" id="CHEBI:29999"/>
        <dbReference type="ChEBI" id="CHEBI:30616"/>
        <dbReference type="ChEBI" id="CHEBI:83421"/>
        <dbReference type="ChEBI" id="CHEBI:456216"/>
        <dbReference type="EC" id="2.7.11.1"/>
    </reaction>
</comment>
<evidence type="ECO:0000256" key="6">
    <source>
        <dbReference type="ARBA" id="ARBA00022840"/>
    </source>
</evidence>
<dbReference type="GO" id="GO:0004674">
    <property type="term" value="F:protein serine/threonine kinase activity"/>
    <property type="evidence" value="ECO:0007669"/>
    <property type="project" value="UniProtKB-KW"/>
</dbReference>
<keyword evidence="6" id="KW-0067">ATP-binding</keyword>
<keyword evidence="5" id="KW-0418">Kinase</keyword>
<proteinExistence type="predicted"/>
<protein>
    <recommendedName>
        <fullName evidence="1">non-specific serine/threonine protein kinase</fullName>
        <ecNumber evidence="1">2.7.11.1</ecNumber>
    </recommendedName>
</protein>
<dbReference type="Proteomes" id="UP000619265">
    <property type="component" value="Unassembled WGS sequence"/>
</dbReference>
<evidence type="ECO:0000313" key="9">
    <source>
        <dbReference type="EMBL" id="KAF5466216.1"/>
    </source>
</evidence>
<evidence type="ECO:0000256" key="8">
    <source>
        <dbReference type="ARBA" id="ARBA00048679"/>
    </source>
</evidence>
<dbReference type="PANTHER" id="PTHR22983:SF6">
    <property type="entry name" value="SERINE_THREONINE-PROTEIN KINASE 36"/>
    <property type="match status" value="1"/>
</dbReference>
<evidence type="ECO:0000313" key="10">
    <source>
        <dbReference type="Proteomes" id="UP000619265"/>
    </source>
</evidence>
<evidence type="ECO:0000256" key="7">
    <source>
        <dbReference type="ARBA" id="ARBA00047899"/>
    </source>
</evidence>
<dbReference type="EMBL" id="LIHL02000007">
    <property type="protein sequence ID" value="KAF5466216.1"/>
    <property type="molecule type" value="Genomic_DNA"/>
</dbReference>
<evidence type="ECO:0000256" key="2">
    <source>
        <dbReference type="ARBA" id="ARBA00022527"/>
    </source>
</evidence>
<dbReference type="EC" id="2.7.11.1" evidence="1"/>
<keyword evidence="3" id="KW-0808">Transferase</keyword>
<name>A0A833XHR3_JUGRE</name>
<comment type="catalytic activity">
    <reaction evidence="7">
        <text>L-threonyl-[protein] + ATP = O-phospho-L-threonyl-[protein] + ADP + H(+)</text>
        <dbReference type="Rhea" id="RHEA:46608"/>
        <dbReference type="Rhea" id="RHEA-COMP:11060"/>
        <dbReference type="Rhea" id="RHEA-COMP:11605"/>
        <dbReference type="ChEBI" id="CHEBI:15378"/>
        <dbReference type="ChEBI" id="CHEBI:30013"/>
        <dbReference type="ChEBI" id="CHEBI:30616"/>
        <dbReference type="ChEBI" id="CHEBI:61977"/>
        <dbReference type="ChEBI" id="CHEBI:456216"/>
        <dbReference type="EC" id="2.7.11.1"/>
    </reaction>
</comment>
<accession>A0A833XHR3</accession>
<dbReference type="GO" id="GO:0005737">
    <property type="term" value="C:cytoplasm"/>
    <property type="evidence" value="ECO:0007669"/>
    <property type="project" value="UniProtKB-ARBA"/>
</dbReference>
<gene>
    <name evidence="9" type="ORF">F2P56_016163</name>
</gene>
<dbReference type="Gramene" id="Jr07_25990_p1">
    <property type="protein sequence ID" value="cds.Jr07_25990_p1"/>
    <property type="gene ID" value="Jr07_25990"/>
</dbReference>
<evidence type="ECO:0000256" key="3">
    <source>
        <dbReference type="ARBA" id="ARBA00022679"/>
    </source>
</evidence>
<keyword evidence="2" id="KW-0723">Serine/threonine-protein kinase</keyword>
<organism evidence="9 10">
    <name type="scientific">Juglans regia</name>
    <name type="common">English walnut</name>
    <dbReference type="NCBI Taxonomy" id="51240"/>
    <lineage>
        <taxon>Eukaryota</taxon>
        <taxon>Viridiplantae</taxon>
        <taxon>Streptophyta</taxon>
        <taxon>Embryophyta</taxon>
        <taxon>Tracheophyta</taxon>
        <taxon>Spermatophyta</taxon>
        <taxon>Magnoliopsida</taxon>
        <taxon>eudicotyledons</taxon>
        <taxon>Gunneridae</taxon>
        <taxon>Pentapetalae</taxon>
        <taxon>rosids</taxon>
        <taxon>fabids</taxon>
        <taxon>Fagales</taxon>
        <taxon>Juglandaceae</taxon>
        <taxon>Juglans</taxon>
    </lineage>
</organism>
<dbReference type="GO" id="GO:0005524">
    <property type="term" value="F:ATP binding"/>
    <property type="evidence" value="ECO:0007669"/>
    <property type="project" value="UniProtKB-KW"/>
</dbReference>
<feature type="non-terminal residue" evidence="9">
    <location>
        <position position="1"/>
    </location>
</feature>
<reference evidence="9" key="1">
    <citation type="submission" date="2015-10" db="EMBL/GenBank/DDBJ databases">
        <authorList>
            <person name="Martinez-Garcia P.J."/>
            <person name="Crepeau M.W."/>
            <person name="Puiu D."/>
            <person name="Gonzalez-Ibeas D."/>
            <person name="Whalen J."/>
            <person name="Stevens K."/>
            <person name="Paul R."/>
            <person name="Butterfield T."/>
            <person name="Britton M."/>
            <person name="Reagan R."/>
            <person name="Chakraborty S."/>
            <person name="Walawage S.L."/>
            <person name="Vasquez-Gross H.A."/>
            <person name="Cardeno C."/>
            <person name="Famula R."/>
            <person name="Pratt K."/>
            <person name="Kuruganti S."/>
            <person name="Aradhya M.K."/>
            <person name="Leslie C.A."/>
            <person name="Dandekar A.M."/>
            <person name="Salzberg S.L."/>
            <person name="Wegrzyn J.L."/>
            <person name="Langley C.H."/>
            <person name="Neale D.B."/>
        </authorList>
    </citation>
    <scope>NUCLEOTIDE SEQUENCE</scope>
    <source>
        <tissue evidence="9">Leaves</tissue>
    </source>
</reference>
<comment type="caution">
    <text evidence="9">The sequence shown here is derived from an EMBL/GenBank/DDBJ whole genome shotgun (WGS) entry which is preliminary data.</text>
</comment>
<dbReference type="AlphaFoldDB" id="A0A833XHR3"/>
<reference evidence="9" key="2">
    <citation type="submission" date="2020-03" db="EMBL/GenBank/DDBJ databases">
        <title>Walnut 2.0.</title>
        <authorList>
            <person name="Marrano A."/>
            <person name="Britton M."/>
            <person name="Zimin A.V."/>
            <person name="Zaini P.A."/>
            <person name="Workman R."/>
            <person name="Puiu D."/>
            <person name="Bianco L."/>
            <person name="Allen B.J."/>
            <person name="Troggio M."/>
            <person name="Leslie C.A."/>
            <person name="Timp W."/>
            <person name="Dendekar A."/>
            <person name="Salzberg S.L."/>
            <person name="Neale D.B."/>
        </authorList>
    </citation>
    <scope>NUCLEOTIDE SEQUENCE</scope>
    <source>
        <tissue evidence="9">Leaves</tissue>
    </source>
</reference>
<evidence type="ECO:0000256" key="4">
    <source>
        <dbReference type="ARBA" id="ARBA00022741"/>
    </source>
</evidence>
<dbReference type="PANTHER" id="PTHR22983">
    <property type="entry name" value="PROTEIN KINASE RELATED"/>
    <property type="match status" value="1"/>
</dbReference>
<evidence type="ECO:0000256" key="5">
    <source>
        <dbReference type="ARBA" id="ARBA00022777"/>
    </source>
</evidence>
<sequence length="371" mass="40869">MRIKLALKLLAGVWIRYCHYIDATSGLLSCFEKDVLVTLKGRSMITWEYETSIWTQLGFRPLSRCNVIMFLYLPKIENSAHVGIYLFAMMLLHQITIEIFKDQDAISSNQSLRVLSNLVAAGAIHSNGLSDDIIRELLVFTGIAVSLKSSEYNDLMAKSFSIIKMLLDDYGTGIASSYFRHWVALSEIFSQVAGCSEDSCGRVLYESSACITVMLLRVAQGLKASHSTSVPEVVSALDETLKRILDHAKTSGLVDHLCLCLVNSGSSLISGSSNMLRAACEACRAIWSLIDALETLATKEKPLLFPLHALRSHSLVRLDTREHDGSPLLGTESAKIVDVVTRAFVTSKAVQVAIYYCLHQRLEASLSAGIQ</sequence>
<keyword evidence="4" id="KW-0547">Nucleotide-binding</keyword>